<protein>
    <submittedName>
        <fullName evidence="2">Uncharacterized protein</fullName>
    </submittedName>
</protein>
<accession>A0A1F7HI77</accession>
<reference evidence="2 3" key="1">
    <citation type="journal article" date="2016" name="Nat. Commun.">
        <title>Thousands of microbial genomes shed light on interconnected biogeochemical processes in an aquifer system.</title>
        <authorList>
            <person name="Anantharaman K."/>
            <person name="Brown C.T."/>
            <person name="Hug L.A."/>
            <person name="Sharon I."/>
            <person name="Castelle C.J."/>
            <person name="Probst A.J."/>
            <person name="Thomas B.C."/>
            <person name="Singh A."/>
            <person name="Wilkins M.J."/>
            <person name="Karaoz U."/>
            <person name="Brodie E.L."/>
            <person name="Williams K.H."/>
            <person name="Hubbard S.S."/>
            <person name="Banfield J.F."/>
        </authorList>
    </citation>
    <scope>NUCLEOTIDE SEQUENCE [LARGE SCALE GENOMIC DNA]</scope>
</reference>
<dbReference type="EMBL" id="MFZV01000038">
    <property type="protein sequence ID" value="OGK30928.1"/>
    <property type="molecule type" value="Genomic_DNA"/>
</dbReference>
<feature type="transmembrane region" description="Helical" evidence="1">
    <location>
        <begin position="23"/>
        <end position="45"/>
    </location>
</feature>
<keyword evidence="1" id="KW-1133">Transmembrane helix</keyword>
<evidence type="ECO:0000313" key="2">
    <source>
        <dbReference type="EMBL" id="OGK30928.1"/>
    </source>
</evidence>
<keyword evidence="1" id="KW-0472">Membrane</keyword>
<evidence type="ECO:0000313" key="3">
    <source>
        <dbReference type="Proteomes" id="UP000177199"/>
    </source>
</evidence>
<organism evidence="2 3">
    <name type="scientific">Candidatus Roizmanbacteria bacterium RIFCSPHIGHO2_12_FULL_33_9</name>
    <dbReference type="NCBI Taxonomy" id="1802045"/>
    <lineage>
        <taxon>Bacteria</taxon>
        <taxon>Candidatus Roizmaniibacteriota</taxon>
    </lineage>
</organism>
<dbReference type="AlphaFoldDB" id="A0A1F7HI77"/>
<name>A0A1F7HI77_9BACT</name>
<comment type="caution">
    <text evidence="2">The sequence shown here is derived from an EMBL/GenBank/DDBJ whole genome shotgun (WGS) entry which is preliminary data.</text>
</comment>
<dbReference type="Proteomes" id="UP000177199">
    <property type="component" value="Unassembled WGS sequence"/>
</dbReference>
<keyword evidence="1" id="KW-0812">Transmembrane</keyword>
<evidence type="ECO:0000256" key="1">
    <source>
        <dbReference type="SAM" id="Phobius"/>
    </source>
</evidence>
<sequence>MDQQNNQQQDVNQEQQVTKNRMLWIWIALIGGFVVIVLLIALLFYQPKTQDTDKIQETIQKEQQEQISPADENIDQEVENVDLGDLESDFQDVEKDIDKL</sequence>
<proteinExistence type="predicted"/>
<gene>
    <name evidence="2" type="ORF">A3F29_02980</name>
</gene>